<gene>
    <name evidence="2" type="ORF">CSO01_15460</name>
</gene>
<dbReference type="InterPro" id="IPR043739">
    <property type="entry name" value="DUF5684"/>
</dbReference>
<dbReference type="AlphaFoldDB" id="A0A512PC95"/>
<reference evidence="2 3" key="1">
    <citation type="submission" date="2019-07" db="EMBL/GenBank/DDBJ databases">
        <title>Whole genome shotgun sequence of Cellulomonas soli NBRC 109434.</title>
        <authorList>
            <person name="Hosoyama A."/>
            <person name="Uohara A."/>
            <person name="Ohji S."/>
            <person name="Ichikawa N."/>
        </authorList>
    </citation>
    <scope>NUCLEOTIDE SEQUENCE [LARGE SCALE GENOMIC DNA]</scope>
    <source>
        <strain evidence="2 3">NBRC 109434</strain>
    </source>
</reference>
<keyword evidence="1" id="KW-0472">Membrane</keyword>
<dbReference type="Pfam" id="PF18936">
    <property type="entry name" value="DUF5684"/>
    <property type="match status" value="1"/>
</dbReference>
<evidence type="ECO:0000313" key="2">
    <source>
        <dbReference type="EMBL" id="GEP68831.1"/>
    </source>
</evidence>
<evidence type="ECO:0008006" key="4">
    <source>
        <dbReference type="Google" id="ProtNLM"/>
    </source>
</evidence>
<protein>
    <recommendedName>
        <fullName evidence="4">Signal peptidase I</fullName>
    </recommendedName>
</protein>
<proteinExistence type="predicted"/>
<keyword evidence="3" id="KW-1185">Reference proteome</keyword>
<organism evidence="2 3">
    <name type="scientific">Cellulomonas soli</name>
    <dbReference type="NCBI Taxonomy" id="931535"/>
    <lineage>
        <taxon>Bacteria</taxon>
        <taxon>Bacillati</taxon>
        <taxon>Actinomycetota</taxon>
        <taxon>Actinomycetes</taxon>
        <taxon>Micrococcales</taxon>
        <taxon>Cellulomonadaceae</taxon>
        <taxon>Cellulomonas</taxon>
    </lineage>
</organism>
<keyword evidence="1" id="KW-0812">Transmembrane</keyword>
<comment type="caution">
    <text evidence="2">The sequence shown here is derived from an EMBL/GenBank/DDBJ whole genome shotgun (WGS) entry which is preliminary data.</text>
</comment>
<evidence type="ECO:0000256" key="1">
    <source>
        <dbReference type="SAM" id="Phobius"/>
    </source>
</evidence>
<accession>A0A512PC95</accession>
<evidence type="ECO:0000313" key="3">
    <source>
        <dbReference type="Proteomes" id="UP000321798"/>
    </source>
</evidence>
<dbReference type="EMBL" id="BKAL01000004">
    <property type="protein sequence ID" value="GEP68831.1"/>
    <property type="molecule type" value="Genomic_DNA"/>
</dbReference>
<dbReference type="Proteomes" id="UP000321798">
    <property type="component" value="Unassembled WGS sequence"/>
</dbReference>
<feature type="transmembrane region" description="Helical" evidence="1">
    <location>
        <begin position="70"/>
        <end position="91"/>
    </location>
</feature>
<sequence length="132" mass="14499">MNLMEITTTDATVDGGGAVVWLVVMLVWAVLILIAGWKLYVKAGESGWVAIVPVLNTFGLLKIVKRPLWWFLMLLIPIVNVVVLVIVLSDLSKAFGRGVGMTLLLLFLTPIGYLVLGFGQAQYQLQKEPLFA</sequence>
<feature type="transmembrane region" description="Helical" evidence="1">
    <location>
        <begin position="103"/>
        <end position="123"/>
    </location>
</feature>
<keyword evidence="1" id="KW-1133">Transmembrane helix</keyword>
<name>A0A512PC95_9CELL</name>
<feature type="transmembrane region" description="Helical" evidence="1">
    <location>
        <begin position="20"/>
        <end position="40"/>
    </location>
</feature>